<dbReference type="InterPro" id="IPR037165">
    <property type="entry name" value="AldOxase/xan_DH_Mopterin-bd_sf"/>
</dbReference>
<protein>
    <submittedName>
        <fullName evidence="2">Xanthine dehydrogenase family protein molybdopterin-binding subunit</fullName>
    </submittedName>
</protein>
<dbReference type="Pfam" id="PF20256">
    <property type="entry name" value="MoCoBD_2"/>
    <property type="match status" value="2"/>
</dbReference>
<sequence length="729" mass="78447">MSIANPPQISRRGFLQVSALVGGGMLVGWHMSSTMRGAIAATPQAGTVLQPNAFVRITPDNWITVIVGHTEMGQGVSTALPMLVAEELDADWDKVRWEQSPTAPAYAHPLMHTQLTGGSITTMAQYEPQRKAGAAVRAILLAAAARRWNVDSASLHAEKSRVIHAASGRSASYGELASEAAGLAAPEKVVLKDPRDFKIIGRPVKRLDGRTKSDGSAKFGMDVMVPGMLTALIARPPIFKGKVRSFDDSKARQVAGVLGVYQVPAGIAVVAKDFWAAKLGRDALAIEWDAVVGERVSSDMQSIVYRQLMDVAGTAARNDGNVAAARKNAKQSFTADYQFPYLTHATMEPLHAVFDVRADGCEVWLGTQWPGGDQQAIAAVLGMKPEQVKLNTMFTGGGFGRRSSLGFDVVVDAAHVAKAVAQDLKKPVKVVWTRDQDIKGGYYRPASYCRLSATLDEQGQVTSWTDRIAVQSIGGGSIMEPFIVKDGIDSLSTEGAQDIPYAIPNVMVDLHTTHYQVPVLWMRSVGHSFNAYAVETFIDELAHAAGKDVYQFRRALLKDKPRHLGVLDAVAKACSWPQPAANGVHRGIVVHDSYGSFVAMAVEASVDKSRKLTVHKVFCAIDCGVVVNADLVRAQMESSVVFGLSSALFGEITLKNGVVEQSNFDDYPVLRMYQTPRIEVILVPSSAHPGGVGEPAVACVAPALANAIFFATGERIRSLPLKNHQFQIA</sequence>
<dbReference type="InterPro" id="IPR052516">
    <property type="entry name" value="N-heterocyclic_Hydroxylase"/>
</dbReference>
<dbReference type="Gene3D" id="3.90.1170.50">
    <property type="entry name" value="Aldehyde oxidase/xanthine dehydrogenase, a/b hammerhead"/>
    <property type="match status" value="1"/>
</dbReference>
<feature type="domain" description="Aldehyde oxidase/xanthine dehydrogenase a/b hammerhead" evidence="1">
    <location>
        <begin position="214"/>
        <end position="292"/>
    </location>
</feature>
<proteinExistence type="predicted"/>
<dbReference type="InterPro" id="IPR012368">
    <property type="entry name" value="OxRdtase_Mopterin-bd_su_IorB"/>
</dbReference>
<dbReference type="EMBL" id="JBANDC010000004">
    <property type="protein sequence ID" value="MEM4987091.1"/>
    <property type="molecule type" value="Genomic_DNA"/>
</dbReference>
<name>A0ABU9PSZ7_9BURK</name>
<comment type="caution">
    <text evidence="2">The sequence shown here is derived from an EMBL/GenBank/DDBJ whole genome shotgun (WGS) entry which is preliminary data.</text>
</comment>
<dbReference type="SMART" id="SM01008">
    <property type="entry name" value="Ald_Xan_dh_C"/>
    <property type="match status" value="1"/>
</dbReference>
<dbReference type="PANTHER" id="PTHR47495:SF2">
    <property type="entry name" value="ALDEHYDE DEHYDROGENASE"/>
    <property type="match status" value="1"/>
</dbReference>
<dbReference type="PIRSF" id="PIRSF036389">
    <property type="entry name" value="IOR_B"/>
    <property type="match status" value="1"/>
</dbReference>
<keyword evidence="3" id="KW-1185">Reference proteome</keyword>
<dbReference type="InterPro" id="IPR008274">
    <property type="entry name" value="AldOxase/xan_DH_MoCoBD1"/>
</dbReference>
<dbReference type="PROSITE" id="PS51318">
    <property type="entry name" value="TAT"/>
    <property type="match status" value="1"/>
</dbReference>
<dbReference type="InterPro" id="IPR006311">
    <property type="entry name" value="TAT_signal"/>
</dbReference>
<evidence type="ECO:0000259" key="1">
    <source>
        <dbReference type="SMART" id="SM01008"/>
    </source>
</evidence>
<dbReference type="Pfam" id="PF02738">
    <property type="entry name" value="MoCoBD_1"/>
    <property type="match status" value="1"/>
</dbReference>
<dbReference type="Proteomes" id="UP001495910">
    <property type="component" value="Unassembled WGS sequence"/>
</dbReference>
<reference evidence="2 3" key="1">
    <citation type="submission" date="2024-02" db="EMBL/GenBank/DDBJ databases">
        <title>Draft genome sequence of Collimonas sp. strain H4R21, an effective mineral-weathering bacterial strain isolated from the beech rhizosphere.</title>
        <authorList>
            <person name="Morin E."/>
            <person name="Uroz S."/>
            <person name="Leveau J.H.J."/>
            <person name="Kumar R."/>
            <person name="Rey M.W."/>
            <person name="Pham J."/>
        </authorList>
    </citation>
    <scope>NUCLEOTIDE SEQUENCE [LARGE SCALE GENOMIC DNA]</scope>
    <source>
        <strain evidence="2 3">H4R21</strain>
    </source>
</reference>
<dbReference type="PANTHER" id="PTHR47495">
    <property type="entry name" value="ALDEHYDE DEHYDROGENASE"/>
    <property type="match status" value="1"/>
</dbReference>
<dbReference type="InterPro" id="IPR046867">
    <property type="entry name" value="AldOxase/xan_DH_MoCoBD2"/>
</dbReference>
<evidence type="ECO:0000313" key="2">
    <source>
        <dbReference type="EMBL" id="MEM4987091.1"/>
    </source>
</evidence>
<gene>
    <name evidence="2" type="ORF">V8G57_06785</name>
</gene>
<dbReference type="SUPFAM" id="SSF56003">
    <property type="entry name" value="Molybdenum cofactor-binding domain"/>
    <property type="match status" value="2"/>
</dbReference>
<dbReference type="RefSeq" id="WP_342828749.1">
    <property type="nucleotide sequence ID" value="NZ_JBANDC010000004.1"/>
</dbReference>
<dbReference type="InterPro" id="IPR000674">
    <property type="entry name" value="Ald_Oxase/Xan_DH_a/b"/>
</dbReference>
<evidence type="ECO:0000313" key="3">
    <source>
        <dbReference type="Proteomes" id="UP001495910"/>
    </source>
</evidence>
<accession>A0ABU9PSZ7</accession>
<dbReference type="Gene3D" id="3.30.365.10">
    <property type="entry name" value="Aldehyde oxidase/xanthine dehydrogenase, molybdopterin binding domain"/>
    <property type="match status" value="4"/>
</dbReference>
<organism evidence="2 3">
    <name type="scientific">Collimonas rhizosphaerae</name>
    <dbReference type="NCBI Taxonomy" id="3126357"/>
    <lineage>
        <taxon>Bacteria</taxon>
        <taxon>Pseudomonadati</taxon>
        <taxon>Pseudomonadota</taxon>
        <taxon>Betaproteobacteria</taxon>
        <taxon>Burkholderiales</taxon>
        <taxon>Oxalobacteraceae</taxon>
        <taxon>Collimonas</taxon>
    </lineage>
</organism>